<dbReference type="InParanoid" id="A0A6I8T3I6"/>
<sequence>MIGRAMKRVRNATTGFRGCRADGCGVSYYRAPLACPMSVSPDDPNYGPLNVECLNFNPIEQANDQCSIRYPSKRNIESSYLDLSHVYEHGNYDSEGKIISSFCHASSTFESNKVLSIQFLAVTGLFTQLHNYCVDKVKLCGNLQNREEIIEKCRSLTIGVYQRIIYEEVLPTLLGDSYSQCNFDCEYDENLESTISLSYVGGPGRFQHIWIPDNVTIVQGEDRVQKPFFEFFRNYESHDCSGVLKGLLEDPIHTGTLSETLINTFFSKDGALGHCLLCLDLERGRDSGLCPMILYKHYFDKIAGRETKCYNSFDDLADTFDLEVIEVFKKHYESPYDIDLLFLLFEYTQDDPTNLLPQTIGTATCLQFKLLKCSDRFFYSWNEFLTPALQELINSINMSTLLAMFGDMEEVPVDPWNIYSERVPAKKLQNKLNHKSDLFCSV</sequence>
<keyword evidence="1" id="KW-0575">Peroxidase</keyword>
<accession>A0A6I8T3I6</accession>
<dbReference type="PANTHER" id="PTHR11475:SF134">
    <property type="entry name" value="LD42267P"/>
    <property type="match status" value="1"/>
</dbReference>
<dbReference type="Proteomes" id="UP000008820">
    <property type="component" value="Chromosome 3"/>
</dbReference>
<dbReference type="SUPFAM" id="SSF48113">
    <property type="entry name" value="Heme-dependent peroxidases"/>
    <property type="match status" value="1"/>
</dbReference>
<dbReference type="GO" id="GO:0006979">
    <property type="term" value="P:response to oxidative stress"/>
    <property type="evidence" value="ECO:0007669"/>
    <property type="project" value="InterPro"/>
</dbReference>
<dbReference type="InterPro" id="IPR019791">
    <property type="entry name" value="Haem_peroxidase_animal"/>
</dbReference>
<reference evidence="2" key="2">
    <citation type="submission" date="2020-05" db="UniProtKB">
        <authorList>
            <consortium name="EnsemblMetazoa"/>
        </authorList>
    </citation>
    <scope>IDENTIFICATION</scope>
    <source>
        <strain evidence="2">LVP_AGWG</strain>
    </source>
</reference>
<dbReference type="AlphaFoldDB" id="A0A6I8T3I6"/>
<dbReference type="EnsemblMetazoa" id="AAEL000507-RB">
    <property type="protein sequence ID" value="AAEL000507-PB"/>
    <property type="gene ID" value="AAEL000507"/>
</dbReference>
<dbReference type="InterPro" id="IPR037120">
    <property type="entry name" value="Haem_peroxidase_sf_animal"/>
</dbReference>
<organism evidence="2 3">
    <name type="scientific">Aedes aegypti</name>
    <name type="common">Yellowfever mosquito</name>
    <name type="synonym">Culex aegypti</name>
    <dbReference type="NCBI Taxonomy" id="7159"/>
    <lineage>
        <taxon>Eukaryota</taxon>
        <taxon>Metazoa</taxon>
        <taxon>Ecdysozoa</taxon>
        <taxon>Arthropoda</taxon>
        <taxon>Hexapoda</taxon>
        <taxon>Insecta</taxon>
        <taxon>Pterygota</taxon>
        <taxon>Neoptera</taxon>
        <taxon>Endopterygota</taxon>
        <taxon>Diptera</taxon>
        <taxon>Nematocera</taxon>
        <taxon>Culicoidea</taxon>
        <taxon>Culicidae</taxon>
        <taxon>Culicinae</taxon>
        <taxon>Aedini</taxon>
        <taxon>Aedes</taxon>
        <taxon>Stegomyia</taxon>
    </lineage>
</organism>
<name>A0A6I8T3I6_AEDAE</name>
<keyword evidence="3" id="KW-1185">Reference proteome</keyword>
<dbReference type="Gene3D" id="1.10.640.10">
    <property type="entry name" value="Haem peroxidase domain superfamily, animal type"/>
    <property type="match status" value="1"/>
</dbReference>
<keyword evidence="1" id="KW-0560">Oxidoreductase</keyword>
<dbReference type="PANTHER" id="PTHR11475">
    <property type="entry name" value="OXIDASE/PEROXIDASE"/>
    <property type="match status" value="1"/>
</dbReference>
<reference evidence="2 3" key="1">
    <citation type="submission" date="2017-06" db="EMBL/GenBank/DDBJ databases">
        <title>Aedes aegypti genome working group (AGWG) sequencing and assembly.</title>
        <authorList>
            <consortium name="Aedes aegypti Genome Working Group (AGWG)"/>
            <person name="Matthews B.J."/>
        </authorList>
    </citation>
    <scope>NUCLEOTIDE SEQUENCE [LARGE SCALE GENOMIC DNA]</scope>
    <source>
        <strain evidence="2 3">LVP_AGWG</strain>
    </source>
</reference>
<dbReference type="OrthoDB" id="823504at2759"/>
<dbReference type="GO" id="GO:0004601">
    <property type="term" value="F:peroxidase activity"/>
    <property type="evidence" value="ECO:0007669"/>
    <property type="project" value="UniProtKB-KW"/>
</dbReference>
<proteinExistence type="predicted"/>
<evidence type="ECO:0000313" key="3">
    <source>
        <dbReference type="Proteomes" id="UP000008820"/>
    </source>
</evidence>
<protein>
    <submittedName>
        <fullName evidence="2">Uncharacterized protein</fullName>
    </submittedName>
</protein>
<dbReference type="GO" id="GO:0020037">
    <property type="term" value="F:heme binding"/>
    <property type="evidence" value="ECO:0007669"/>
    <property type="project" value="InterPro"/>
</dbReference>
<dbReference type="InterPro" id="IPR010255">
    <property type="entry name" value="Haem_peroxidase_sf"/>
</dbReference>
<dbReference type="Pfam" id="PF03098">
    <property type="entry name" value="An_peroxidase"/>
    <property type="match status" value="1"/>
</dbReference>
<dbReference type="PROSITE" id="PS50292">
    <property type="entry name" value="PEROXIDASE_3"/>
    <property type="match status" value="1"/>
</dbReference>
<gene>
    <name evidence="2" type="primary">5578438</name>
</gene>
<evidence type="ECO:0000256" key="1">
    <source>
        <dbReference type="ARBA" id="ARBA00022559"/>
    </source>
</evidence>
<evidence type="ECO:0000313" key="2">
    <source>
        <dbReference type="EnsemblMetazoa" id="AAEL000507-PB"/>
    </source>
</evidence>